<dbReference type="PANTHER" id="PTHR32309:SF13">
    <property type="entry name" value="FERRIC ENTEROBACTIN TRANSPORT PROTEIN FEPE"/>
    <property type="match status" value="1"/>
</dbReference>
<comment type="subcellular location">
    <subcellularLocation>
        <location evidence="1">Cell membrane</location>
        <topology evidence="1">Multi-pass membrane protein</topology>
    </subcellularLocation>
</comment>
<evidence type="ECO:0000259" key="7">
    <source>
        <dbReference type="Pfam" id="PF02706"/>
    </source>
</evidence>
<dbReference type="Pfam" id="PF02706">
    <property type="entry name" value="Wzz"/>
    <property type="match status" value="1"/>
</dbReference>
<feature type="domain" description="Polysaccharide chain length determinant N-terminal" evidence="7">
    <location>
        <begin position="19"/>
        <end position="120"/>
    </location>
</feature>
<dbReference type="InterPro" id="IPR050445">
    <property type="entry name" value="Bact_polysacc_biosynth/exp"/>
</dbReference>
<protein>
    <recommendedName>
        <fullName evidence="11">Polysaccharide chain length determinant N-terminal domain-containing protein</fullName>
    </recommendedName>
</protein>
<feature type="domain" description="Tyrosine-protein kinase G-rich" evidence="8">
    <location>
        <begin position="289"/>
        <end position="367"/>
    </location>
</feature>
<dbReference type="KEGG" id="mbas:ALGA_0249"/>
<evidence type="ECO:0000256" key="3">
    <source>
        <dbReference type="ARBA" id="ARBA00022692"/>
    </source>
</evidence>
<keyword evidence="2" id="KW-1003">Cell membrane</keyword>
<organism evidence="9 10">
    <name type="scientific">Labilibaculum antarcticum</name>
    <dbReference type="NCBI Taxonomy" id="1717717"/>
    <lineage>
        <taxon>Bacteria</taxon>
        <taxon>Pseudomonadati</taxon>
        <taxon>Bacteroidota</taxon>
        <taxon>Bacteroidia</taxon>
        <taxon>Marinilabiliales</taxon>
        <taxon>Marinifilaceae</taxon>
        <taxon>Labilibaculum</taxon>
    </lineage>
</organism>
<evidence type="ECO:0000313" key="10">
    <source>
        <dbReference type="Proteomes" id="UP000218267"/>
    </source>
</evidence>
<dbReference type="InterPro" id="IPR032807">
    <property type="entry name" value="GNVR"/>
</dbReference>
<evidence type="ECO:0000259" key="8">
    <source>
        <dbReference type="Pfam" id="PF13807"/>
    </source>
</evidence>
<dbReference type="PANTHER" id="PTHR32309">
    <property type="entry name" value="TYROSINE-PROTEIN KINASE"/>
    <property type="match status" value="1"/>
</dbReference>
<dbReference type="Proteomes" id="UP000218267">
    <property type="component" value="Chromosome"/>
</dbReference>
<keyword evidence="4 6" id="KW-1133">Transmembrane helix</keyword>
<dbReference type="AlphaFoldDB" id="A0A1Y1CE93"/>
<dbReference type="RefSeq" id="WP_096427577.1">
    <property type="nucleotide sequence ID" value="NZ_AP018042.1"/>
</dbReference>
<dbReference type="GO" id="GO:0005886">
    <property type="term" value="C:plasma membrane"/>
    <property type="evidence" value="ECO:0007669"/>
    <property type="project" value="UniProtKB-SubCell"/>
</dbReference>
<dbReference type="Pfam" id="PF13807">
    <property type="entry name" value="GNVR"/>
    <property type="match status" value="1"/>
</dbReference>
<evidence type="ECO:0000313" key="9">
    <source>
        <dbReference type="EMBL" id="BAX78644.1"/>
    </source>
</evidence>
<evidence type="ECO:0000256" key="2">
    <source>
        <dbReference type="ARBA" id="ARBA00022475"/>
    </source>
</evidence>
<sequence>MKEIQESKHTETTSANREDEIDLIQLAKTLWNGRRTVIRTTLIFMVLGLFIAIFSAKEYTATTTMVPQSAEGGSKLGGLGGLAAMAGINLGSMGGGSSIPPTLYPKIIKSISFQKELMQTLLSIEGQSGEVTFADYYLEIKKPGLLGYIKKYSIGLPGLIIGATIKAIKGNSTDATLASSSDEILSISMEEKQLIEILTAQLSLEVNDKDGYVSLSACMPEAKAAAQLAKKAQKLLQQAIIDFKIQKAKDQLDFVEERFAEKEAVFNAVQVKLARFRDQNKNVSSAVAQTQLERLQSDFSMASSVYTELAKQLETQKIQVKEDTPVFTIIEPVSIPLEKSKPRRTIILVIWTFLGGIVGVGMVFGKEFFVSIKDKWKEEGVNSTNES</sequence>
<dbReference type="InterPro" id="IPR003856">
    <property type="entry name" value="LPS_length_determ_N"/>
</dbReference>
<reference evidence="10" key="2">
    <citation type="journal article" date="2020" name="Antonie Van Leeuwenhoek">
        <title>Labilibaculum antarcticum sp. nov., a novel facultative anaerobic, psychrotorelant bacterium isolated from marine sediment of Antarctica.</title>
        <authorList>
            <person name="Watanabe M."/>
            <person name="Kojima H."/>
            <person name="Fukui M."/>
        </authorList>
    </citation>
    <scope>NUCLEOTIDE SEQUENCE [LARGE SCALE GENOMIC DNA]</scope>
    <source>
        <strain evidence="10">SPP2</strain>
    </source>
</reference>
<dbReference type="GO" id="GO:0004713">
    <property type="term" value="F:protein tyrosine kinase activity"/>
    <property type="evidence" value="ECO:0007669"/>
    <property type="project" value="TreeGrafter"/>
</dbReference>
<dbReference type="EMBL" id="AP018042">
    <property type="protein sequence ID" value="BAX78644.1"/>
    <property type="molecule type" value="Genomic_DNA"/>
</dbReference>
<feature type="transmembrane region" description="Helical" evidence="6">
    <location>
        <begin position="37"/>
        <end position="56"/>
    </location>
</feature>
<evidence type="ECO:0000256" key="6">
    <source>
        <dbReference type="SAM" id="Phobius"/>
    </source>
</evidence>
<evidence type="ECO:0000256" key="4">
    <source>
        <dbReference type="ARBA" id="ARBA00022989"/>
    </source>
</evidence>
<feature type="transmembrane region" description="Helical" evidence="6">
    <location>
        <begin position="76"/>
        <end position="99"/>
    </location>
</feature>
<keyword evidence="5 6" id="KW-0472">Membrane</keyword>
<name>A0A1Y1CE93_9BACT</name>
<feature type="transmembrane region" description="Helical" evidence="6">
    <location>
        <begin position="346"/>
        <end position="365"/>
    </location>
</feature>
<accession>A0A1Y1CE93</accession>
<reference evidence="9 10" key="1">
    <citation type="journal article" date="2018" name="Mar. Genomics">
        <title>Complete genome sequence of Marinifilaceae bacterium strain SPP2, isolated from the Antarctic marine sediment.</title>
        <authorList>
            <person name="Watanabe M."/>
            <person name="Kojima H."/>
            <person name="Fukui M."/>
        </authorList>
    </citation>
    <scope>NUCLEOTIDE SEQUENCE [LARGE SCALE GENOMIC DNA]</scope>
    <source>
        <strain evidence="9 10">SPP2</strain>
    </source>
</reference>
<evidence type="ECO:0000256" key="1">
    <source>
        <dbReference type="ARBA" id="ARBA00004651"/>
    </source>
</evidence>
<gene>
    <name evidence="9" type="ORF">ALGA_0249</name>
</gene>
<keyword evidence="10" id="KW-1185">Reference proteome</keyword>
<keyword evidence="3 6" id="KW-0812">Transmembrane</keyword>
<evidence type="ECO:0008006" key="11">
    <source>
        <dbReference type="Google" id="ProtNLM"/>
    </source>
</evidence>
<evidence type="ECO:0000256" key="5">
    <source>
        <dbReference type="ARBA" id="ARBA00023136"/>
    </source>
</evidence>
<dbReference type="OrthoDB" id="1522571at2"/>
<proteinExistence type="predicted"/>